<protein>
    <submittedName>
        <fullName evidence="3">Rad51</fullName>
    </submittedName>
</protein>
<dbReference type="HOGENOM" id="CLU_1154378_0_0_2"/>
<dbReference type="GO" id="GO:0008094">
    <property type="term" value="F:ATP-dependent activity, acting on DNA"/>
    <property type="evidence" value="ECO:0007669"/>
    <property type="project" value="TreeGrafter"/>
</dbReference>
<dbReference type="Proteomes" id="UP000028194">
    <property type="component" value="Chromosome"/>
</dbReference>
<proteinExistence type="predicted"/>
<reference evidence="3 4" key="1">
    <citation type="journal article" date="2014" name="PLoS ONE">
        <title>Genome Sequence of Candidatus Nitrososphaera evergladensis from Group I.1b Enriched from Everglades Soil Reveals Novel Genomic Features of the Ammonia-Oxidizing Archaea.</title>
        <authorList>
            <person name="Zhalnina K.V."/>
            <person name="Dias R."/>
            <person name="Leonard M.T."/>
            <person name="Dorr de Quadros P."/>
            <person name="Camargo F.A."/>
            <person name="Drew J.C."/>
            <person name="Farmerie W.G."/>
            <person name="Daroub S.H."/>
            <person name="Triplett E.W."/>
        </authorList>
    </citation>
    <scope>NUCLEOTIDE SEQUENCE [LARGE SCALE GENOMIC DNA]</scope>
    <source>
        <strain evidence="3 4">SR1</strain>
    </source>
</reference>
<dbReference type="GO" id="GO:0000150">
    <property type="term" value="F:DNA strand exchange activity"/>
    <property type="evidence" value="ECO:0007669"/>
    <property type="project" value="TreeGrafter"/>
</dbReference>
<evidence type="ECO:0000313" key="4">
    <source>
        <dbReference type="Proteomes" id="UP000028194"/>
    </source>
</evidence>
<dbReference type="GO" id="GO:0042148">
    <property type="term" value="P:DNA strand invasion"/>
    <property type="evidence" value="ECO:0007669"/>
    <property type="project" value="TreeGrafter"/>
</dbReference>
<dbReference type="AlphaFoldDB" id="A0A075MLD0"/>
<dbReference type="GO" id="GO:0003697">
    <property type="term" value="F:single-stranded DNA binding"/>
    <property type="evidence" value="ECO:0007669"/>
    <property type="project" value="TreeGrafter"/>
</dbReference>
<dbReference type="InterPro" id="IPR027417">
    <property type="entry name" value="P-loop_NTPase"/>
</dbReference>
<keyword evidence="1" id="KW-0238">DNA-binding</keyword>
<dbReference type="STRING" id="1459636.NTE_00004"/>
<dbReference type="GO" id="GO:0006312">
    <property type="term" value="P:mitotic recombination"/>
    <property type="evidence" value="ECO:0007669"/>
    <property type="project" value="TreeGrafter"/>
</dbReference>
<evidence type="ECO:0000313" key="3">
    <source>
        <dbReference type="EMBL" id="AIF82088.1"/>
    </source>
</evidence>
<dbReference type="Pfam" id="PF08423">
    <property type="entry name" value="Rad51"/>
    <property type="match status" value="1"/>
</dbReference>
<dbReference type="GO" id="GO:0000730">
    <property type="term" value="P:DNA recombinase assembly"/>
    <property type="evidence" value="ECO:0007669"/>
    <property type="project" value="TreeGrafter"/>
</dbReference>
<dbReference type="SUPFAM" id="SSF52540">
    <property type="entry name" value="P-loop containing nucleoside triphosphate hydrolases"/>
    <property type="match status" value="1"/>
</dbReference>
<sequence length="283" mass="31762">MLNRNQTLQYFCSKCNSLLRCTTANVDPSKIIEPCPNCGNSLAESLEIRRPKQKDDEVLLPEFQIAQAVPALTFDLKQIDAFFLGSRIGDILCIVGSRETLLASRLSVRALLPKRLGGLESHVLFIDGGNNSDIYQCVNFARQYGLDIKKVLEGIVVSRTFTIHQLAWLVIHELPKAIERFGSKLVIISGILTLFTQDPQVDQKEARRLLREMMIAIKRISGKALVVITADSIHGYEDIFAKLKNRIKIQNAESGIIKLFASTPYRSKEIVLPEKSLKLVKVE</sequence>
<name>A0A075MLD0_9ARCH</name>
<dbReference type="GO" id="GO:0003690">
    <property type="term" value="F:double-stranded DNA binding"/>
    <property type="evidence" value="ECO:0007669"/>
    <property type="project" value="TreeGrafter"/>
</dbReference>
<dbReference type="InterPro" id="IPR013632">
    <property type="entry name" value="Rad51_C"/>
</dbReference>
<dbReference type="PANTHER" id="PTHR22942:SF66">
    <property type="entry name" value="RE19845P"/>
    <property type="match status" value="1"/>
</dbReference>
<organism evidence="3 4">
    <name type="scientific">Candidatus Nitrososphaera evergladensis SR1</name>
    <dbReference type="NCBI Taxonomy" id="1459636"/>
    <lineage>
        <taxon>Archaea</taxon>
        <taxon>Nitrososphaerota</taxon>
        <taxon>Nitrososphaeria</taxon>
        <taxon>Nitrososphaerales</taxon>
        <taxon>Nitrososphaeraceae</taxon>
        <taxon>Nitrososphaera</taxon>
    </lineage>
</organism>
<dbReference type="PANTHER" id="PTHR22942">
    <property type="entry name" value="RECA/RAD51/RADA DNA STRAND-PAIRING FAMILY MEMBER"/>
    <property type="match status" value="1"/>
</dbReference>
<keyword evidence="4" id="KW-1185">Reference proteome</keyword>
<dbReference type="eggNOG" id="arCOG00415">
    <property type="taxonomic scope" value="Archaea"/>
</dbReference>
<accession>A0A075MLD0</accession>
<dbReference type="EMBL" id="CP007174">
    <property type="protein sequence ID" value="AIF82088.1"/>
    <property type="molecule type" value="Genomic_DNA"/>
</dbReference>
<evidence type="ECO:0000256" key="1">
    <source>
        <dbReference type="ARBA" id="ARBA00023125"/>
    </source>
</evidence>
<gene>
    <name evidence="3" type="ORF">NTE_00004</name>
</gene>
<dbReference type="KEGG" id="nev:NTE_00004"/>
<feature type="domain" description="Rad51-like C-terminal" evidence="2">
    <location>
        <begin position="97"/>
        <end position="225"/>
    </location>
</feature>
<dbReference type="Gene3D" id="3.40.50.300">
    <property type="entry name" value="P-loop containing nucleotide triphosphate hydrolases"/>
    <property type="match status" value="1"/>
</dbReference>
<evidence type="ECO:0000259" key="2">
    <source>
        <dbReference type="Pfam" id="PF08423"/>
    </source>
</evidence>